<dbReference type="AlphaFoldDB" id="A0A3D8WUK8"/>
<name>A0A3D8WUK8_PRIMG</name>
<sequence>MQQLVQQLVQRLRNKDATKTIIKELKKMIIQHVLIIKHFFLHLNEQDELIAGMQMFLSASTSIQQQTKKLQGMKILFTNMLL</sequence>
<protein>
    <submittedName>
        <fullName evidence="1">Uncharacterized protein</fullName>
    </submittedName>
</protein>
<proteinExistence type="predicted"/>
<reference evidence="1 2" key="1">
    <citation type="journal article" date="2018" name="Appl. Environ. Microbiol.">
        <title>Antimicrobial susceptibility testing and tentative epidemiological cut-off values of five Bacillus species relevant for use as animal feed additives or for plant protection.</title>
        <authorList>
            <person name="Agerso Y."/>
            <person name="Stuer-Lauridsen B."/>
            <person name="Bjerre K."/>
            <person name="Jensen M.G."/>
            <person name="Johansen E."/>
            <person name="Bennedsen M."/>
            <person name="Brockmann E."/>
            <person name="Nielsen B."/>
        </authorList>
    </citation>
    <scope>NUCLEOTIDE SEQUENCE [LARGE SCALE GENOMIC DNA]</scope>
    <source>
        <strain evidence="1 2">CHCC20162</strain>
    </source>
</reference>
<dbReference type="Proteomes" id="UP000256519">
    <property type="component" value="Unassembled WGS sequence"/>
</dbReference>
<evidence type="ECO:0000313" key="1">
    <source>
        <dbReference type="EMBL" id="RDZ07930.1"/>
    </source>
</evidence>
<evidence type="ECO:0000313" key="2">
    <source>
        <dbReference type="Proteomes" id="UP000256519"/>
    </source>
</evidence>
<organism evidence="1 2">
    <name type="scientific">Priestia megaterium</name>
    <name type="common">Bacillus megaterium</name>
    <dbReference type="NCBI Taxonomy" id="1404"/>
    <lineage>
        <taxon>Bacteria</taxon>
        <taxon>Bacillati</taxon>
        <taxon>Bacillota</taxon>
        <taxon>Bacilli</taxon>
        <taxon>Bacillales</taxon>
        <taxon>Bacillaceae</taxon>
        <taxon>Priestia</taxon>
    </lineage>
</organism>
<comment type="caution">
    <text evidence="1">The sequence shown here is derived from an EMBL/GenBank/DDBJ whole genome shotgun (WGS) entry which is preliminary data.</text>
</comment>
<dbReference type="EMBL" id="PQWM01000049">
    <property type="protein sequence ID" value="RDZ07930.1"/>
    <property type="molecule type" value="Genomic_DNA"/>
</dbReference>
<accession>A0A3D8WUK8</accession>
<gene>
    <name evidence="1" type="ORF">C3744_26445</name>
</gene>